<reference evidence="2" key="2">
    <citation type="submission" date="2020-05" db="UniProtKB">
        <authorList>
            <consortium name="EnsemblMetazoa"/>
        </authorList>
    </citation>
    <scope>IDENTIFICATION</scope>
    <source>
        <strain evidence="2">maculatus3</strain>
    </source>
</reference>
<evidence type="ECO:0000313" key="2">
    <source>
        <dbReference type="EnsemblMetazoa" id="AMAM011344-PA"/>
    </source>
</evidence>
<feature type="compositionally biased region" description="Acidic residues" evidence="1">
    <location>
        <begin position="84"/>
        <end position="122"/>
    </location>
</feature>
<feature type="compositionally biased region" description="Acidic residues" evidence="1">
    <location>
        <begin position="41"/>
        <end position="54"/>
    </location>
</feature>
<proteinExistence type="predicted"/>
<protein>
    <submittedName>
        <fullName evidence="2">Uncharacterized protein</fullName>
    </submittedName>
</protein>
<evidence type="ECO:0000256" key="1">
    <source>
        <dbReference type="SAM" id="MobiDB-lite"/>
    </source>
</evidence>
<dbReference type="EnsemblMetazoa" id="AMAM011344-RA">
    <property type="protein sequence ID" value="AMAM011344-PA"/>
    <property type="gene ID" value="AMAM011344"/>
</dbReference>
<feature type="region of interest" description="Disordered" evidence="1">
    <location>
        <begin position="29"/>
        <end position="147"/>
    </location>
</feature>
<feature type="compositionally biased region" description="Low complexity" evidence="1">
    <location>
        <begin position="65"/>
        <end position="83"/>
    </location>
</feature>
<name>A0A182SQF0_9DIPT</name>
<sequence length="147" mass="15681">MWAVLIVVVGLPVAIMIYFMCFAKSDAKAEVGRKKKNDDYPAPEDDLDAPELDDEGRSSKTKLNAAATTGSSGSRSASSAGEAYAEDDDDAEEGDEADGDEEENEQQEDEAQEIGGVEEDASSSDVPVDSKNSEGGEGLKKRKARRD</sequence>
<keyword evidence="3" id="KW-1185">Reference proteome</keyword>
<accession>A0A182SQF0</accession>
<organism evidence="2 3">
    <name type="scientific">Anopheles maculatus</name>
    <dbReference type="NCBI Taxonomy" id="74869"/>
    <lineage>
        <taxon>Eukaryota</taxon>
        <taxon>Metazoa</taxon>
        <taxon>Ecdysozoa</taxon>
        <taxon>Arthropoda</taxon>
        <taxon>Hexapoda</taxon>
        <taxon>Insecta</taxon>
        <taxon>Pterygota</taxon>
        <taxon>Neoptera</taxon>
        <taxon>Endopterygota</taxon>
        <taxon>Diptera</taxon>
        <taxon>Nematocera</taxon>
        <taxon>Culicoidea</taxon>
        <taxon>Culicidae</taxon>
        <taxon>Anophelinae</taxon>
        <taxon>Anopheles</taxon>
        <taxon>Anopheles maculatus group</taxon>
    </lineage>
</organism>
<feature type="compositionally biased region" description="Basic and acidic residues" evidence="1">
    <location>
        <begin position="29"/>
        <end position="39"/>
    </location>
</feature>
<dbReference type="Proteomes" id="UP000075901">
    <property type="component" value="Unassembled WGS sequence"/>
</dbReference>
<dbReference type="VEuPathDB" id="VectorBase:AMAM011344"/>
<dbReference type="AlphaFoldDB" id="A0A182SQF0"/>
<evidence type="ECO:0000313" key="3">
    <source>
        <dbReference type="Proteomes" id="UP000075901"/>
    </source>
</evidence>
<reference evidence="3" key="1">
    <citation type="submission" date="2013-09" db="EMBL/GenBank/DDBJ databases">
        <title>The Genome Sequence of Anopheles maculatus species B.</title>
        <authorList>
            <consortium name="The Broad Institute Genomics Platform"/>
            <person name="Neafsey D.E."/>
            <person name="Besansky N."/>
            <person name="Howell P."/>
            <person name="Walton C."/>
            <person name="Young S.K."/>
            <person name="Zeng Q."/>
            <person name="Gargeya S."/>
            <person name="Fitzgerald M."/>
            <person name="Haas B."/>
            <person name="Abouelleil A."/>
            <person name="Allen A.W."/>
            <person name="Alvarado L."/>
            <person name="Arachchi H.M."/>
            <person name="Berlin A.M."/>
            <person name="Chapman S.B."/>
            <person name="Gainer-Dewar J."/>
            <person name="Goldberg J."/>
            <person name="Griggs A."/>
            <person name="Gujja S."/>
            <person name="Hansen M."/>
            <person name="Howarth C."/>
            <person name="Imamovic A."/>
            <person name="Ireland A."/>
            <person name="Larimer J."/>
            <person name="McCowan C."/>
            <person name="Murphy C."/>
            <person name="Pearson M."/>
            <person name="Poon T.W."/>
            <person name="Priest M."/>
            <person name="Roberts A."/>
            <person name="Saif S."/>
            <person name="Shea T."/>
            <person name="Sisk P."/>
            <person name="Sykes S."/>
            <person name="Wortman J."/>
            <person name="Nusbaum C."/>
            <person name="Birren B."/>
        </authorList>
    </citation>
    <scope>NUCLEOTIDE SEQUENCE [LARGE SCALE GENOMIC DNA]</scope>
    <source>
        <strain evidence="3">maculatus3</strain>
    </source>
</reference>